<evidence type="ECO:0000256" key="3">
    <source>
        <dbReference type="ARBA" id="ARBA00022692"/>
    </source>
</evidence>
<dbReference type="AlphaFoldDB" id="A0A517P4Z8"/>
<keyword evidence="5 6" id="KW-0472">Membrane</keyword>
<dbReference type="RefSeq" id="WP_145357315.1">
    <property type="nucleotide sequence ID" value="NZ_CP036265.1"/>
</dbReference>
<organism evidence="8 9">
    <name type="scientific">Alienimonas californiensis</name>
    <dbReference type="NCBI Taxonomy" id="2527989"/>
    <lineage>
        <taxon>Bacteria</taxon>
        <taxon>Pseudomonadati</taxon>
        <taxon>Planctomycetota</taxon>
        <taxon>Planctomycetia</taxon>
        <taxon>Planctomycetales</taxon>
        <taxon>Planctomycetaceae</taxon>
        <taxon>Alienimonas</taxon>
    </lineage>
</organism>
<sequence length="269" mass="28939">MDDAAPTAAQPAPAASPAAGNRSRAFIKLALAAGLAAFVGFVFVQYGDRLDKDGLAAAVEAQQASLVEWGRERPVLTPLAVWAGYTAATAVSLPAAAFLTLAIGWYFRLVYGPWTGLAAGVLTVSFASTSGATLAFLASRFLLGDTIRRRFPDRVAKFDESLKREGPFYLFTLRLIPAVPFWLINVGMGLTPIRTWTYWWVSQLGMLPGTAVFIFAGSQLPGVREIAEQNPFQLLWPGPIVAFALLAAFPWAARFALKKFRAEPAAAAD</sequence>
<accession>A0A517P4Z8</accession>
<keyword evidence="9" id="KW-1185">Reference proteome</keyword>
<feature type="transmembrane region" description="Helical" evidence="6">
    <location>
        <begin position="198"/>
        <end position="216"/>
    </location>
</feature>
<feature type="transmembrane region" description="Helical" evidence="6">
    <location>
        <begin position="82"/>
        <end position="107"/>
    </location>
</feature>
<evidence type="ECO:0000259" key="7">
    <source>
        <dbReference type="Pfam" id="PF09335"/>
    </source>
</evidence>
<feature type="transmembrane region" description="Helical" evidence="6">
    <location>
        <begin position="119"/>
        <end position="143"/>
    </location>
</feature>
<evidence type="ECO:0000256" key="4">
    <source>
        <dbReference type="ARBA" id="ARBA00022989"/>
    </source>
</evidence>
<dbReference type="PANTHER" id="PTHR12677">
    <property type="entry name" value="GOLGI APPARATUS MEMBRANE PROTEIN TVP38-RELATED"/>
    <property type="match status" value="1"/>
</dbReference>
<dbReference type="EMBL" id="CP036265">
    <property type="protein sequence ID" value="QDT14458.1"/>
    <property type="molecule type" value="Genomic_DNA"/>
</dbReference>
<keyword evidence="2 6" id="KW-1003">Cell membrane</keyword>
<dbReference type="InterPro" id="IPR032816">
    <property type="entry name" value="VTT_dom"/>
</dbReference>
<protein>
    <recommendedName>
        <fullName evidence="6">TVP38/TMEM64 family membrane protein</fullName>
    </recommendedName>
</protein>
<reference evidence="8 9" key="1">
    <citation type="submission" date="2019-02" db="EMBL/GenBank/DDBJ databases">
        <title>Deep-cultivation of Planctomycetes and their phenomic and genomic characterization uncovers novel biology.</title>
        <authorList>
            <person name="Wiegand S."/>
            <person name="Jogler M."/>
            <person name="Boedeker C."/>
            <person name="Pinto D."/>
            <person name="Vollmers J."/>
            <person name="Rivas-Marin E."/>
            <person name="Kohn T."/>
            <person name="Peeters S.H."/>
            <person name="Heuer A."/>
            <person name="Rast P."/>
            <person name="Oberbeckmann S."/>
            <person name="Bunk B."/>
            <person name="Jeske O."/>
            <person name="Meyerdierks A."/>
            <person name="Storesund J.E."/>
            <person name="Kallscheuer N."/>
            <person name="Luecker S."/>
            <person name="Lage O.M."/>
            <person name="Pohl T."/>
            <person name="Merkel B.J."/>
            <person name="Hornburger P."/>
            <person name="Mueller R.-W."/>
            <person name="Bruemmer F."/>
            <person name="Labrenz M."/>
            <person name="Spormann A.M."/>
            <person name="Op den Camp H."/>
            <person name="Overmann J."/>
            <person name="Amann R."/>
            <person name="Jetten M.S.M."/>
            <person name="Mascher T."/>
            <person name="Medema M.H."/>
            <person name="Devos D.P."/>
            <person name="Kaster A.-K."/>
            <person name="Ovreas L."/>
            <person name="Rohde M."/>
            <person name="Galperin M.Y."/>
            <person name="Jogler C."/>
        </authorList>
    </citation>
    <scope>NUCLEOTIDE SEQUENCE [LARGE SCALE GENOMIC DNA]</scope>
    <source>
        <strain evidence="8 9">CA12</strain>
    </source>
</reference>
<comment type="subcellular location">
    <subcellularLocation>
        <location evidence="1 6">Cell membrane</location>
        <topology evidence="1 6">Multi-pass membrane protein</topology>
    </subcellularLocation>
</comment>
<dbReference type="KEGG" id="acaf:CA12_05310"/>
<dbReference type="OrthoDB" id="9779114at2"/>
<feature type="transmembrane region" description="Helical" evidence="6">
    <location>
        <begin position="236"/>
        <end position="257"/>
    </location>
</feature>
<name>A0A517P4Z8_9PLAN</name>
<comment type="similarity">
    <text evidence="6">Belongs to the TVP38/TMEM64 family.</text>
</comment>
<evidence type="ECO:0000256" key="6">
    <source>
        <dbReference type="RuleBase" id="RU366058"/>
    </source>
</evidence>
<evidence type="ECO:0000256" key="1">
    <source>
        <dbReference type="ARBA" id="ARBA00004651"/>
    </source>
</evidence>
<dbReference type="Proteomes" id="UP000318741">
    <property type="component" value="Chromosome"/>
</dbReference>
<evidence type="ECO:0000256" key="2">
    <source>
        <dbReference type="ARBA" id="ARBA00022475"/>
    </source>
</evidence>
<gene>
    <name evidence="8" type="primary">ydjZ</name>
    <name evidence="8" type="ORF">CA12_05310</name>
</gene>
<keyword evidence="4 6" id="KW-1133">Transmembrane helix</keyword>
<feature type="transmembrane region" description="Helical" evidence="6">
    <location>
        <begin position="168"/>
        <end position="186"/>
    </location>
</feature>
<feature type="transmembrane region" description="Helical" evidence="6">
    <location>
        <begin position="25"/>
        <end position="46"/>
    </location>
</feature>
<dbReference type="InterPro" id="IPR015414">
    <property type="entry name" value="TMEM64"/>
</dbReference>
<dbReference type="PANTHER" id="PTHR12677:SF59">
    <property type="entry name" value="GOLGI APPARATUS MEMBRANE PROTEIN TVP38-RELATED"/>
    <property type="match status" value="1"/>
</dbReference>
<evidence type="ECO:0000256" key="5">
    <source>
        <dbReference type="ARBA" id="ARBA00023136"/>
    </source>
</evidence>
<feature type="domain" description="VTT" evidence="7">
    <location>
        <begin position="100"/>
        <end position="219"/>
    </location>
</feature>
<dbReference type="Pfam" id="PF09335">
    <property type="entry name" value="VTT_dom"/>
    <property type="match status" value="1"/>
</dbReference>
<evidence type="ECO:0000313" key="9">
    <source>
        <dbReference type="Proteomes" id="UP000318741"/>
    </source>
</evidence>
<keyword evidence="3 6" id="KW-0812">Transmembrane</keyword>
<proteinExistence type="inferred from homology"/>
<dbReference type="GO" id="GO:0005886">
    <property type="term" value="C:plasma membrane"/>
    <property type="evidence" value="ECO:0007669"/>
    <property type="project" value="UniProtKB-SubCell"/>
</dbReference>
<evidence type="ECO:0000313" key="8">
    <source>
        <dbReference type="EMBL" id="QDT14458.1"/>
    </source>
</evidence>